<dbReference type="AlphaFoldDB" id="A0A8M1FF15"/>
<dbReference type="RefSeq" id="XP_040481983.1">
    <property type="nucleotide sequence ID" value="XM_040626049.1"/>
</dbReference>
<dbReference type="Proteomes" id="UP000261680">
    <property type="component" value="Unplaced"/>
</dbReference>
<evidence type="ECO:0000313" key="3">
    <source>
        <dbReference type="RefSeq" id="XP_040481983.1"/>
    </source>
</evidence>
<proteinExistence type="predicted"/>
<feature type="region of interest" description="Disordered" evidence="1">
    <location>
        <begin position="76"/>
        <end position="97"/>
    </location>
</feature>
<dbReference type="KEGG" id="umr:103677514"/>
<accession>A0A8M1FF15</accession>
<reference evidence="3" key="1">
    <citation type="submission" date="2025-08" db="UniProtKB">
        <authorList>
            <consortium name="RefSeq"/>
        </authorList>
    </citation>
    <scope>IDENTIFICATION</scope>
    <source>
        <tissue evidence="3">Whole blood</tissue>
    </source>
</reference>
<keyword evidence="2" id="KW-1185">Reference proteome</keyword>
<feature type="compositionally biased region" description="Pro residues" evidence="1">
    <location>
        <begin position="79"/>
        <end position="89"/>
    </location>
</feature>
<gene>
    <name evidence="3" type="primary">LOC103677514</name>
</gene>
<evidence type="ECO:0000256" key="1">
    <source>
        <dbReference type="SAM" id="MobiDB-lite"/>
    </source>
</evidence>
<evidence type="ECO:0000313" key="2">
    <source>
        <dbReference type="Proteomes" id="UP000261680"/>
    </source>
</evidence>
<sequence length="265" mass="29819">MAPARKGPCPRTRLPPSGSRAAAADSPGSLSWWRHYCFPRRLSAALPRSGRQRRACSRRCQECHRGPPRLSLKVLALPSPGPAQPPPTRTAPLRDRLRPGGFWKTAPGFLGAGRRAKKRGKGLGFPDDEPLKAWRREISVQFWKIKTASGQNCEAEEGKKRKEEKNTDCEDLPSARMLLIKIRRVSREHDWLLYKASFVVLGKLTQLQPQNPVISGEEELQRDDTDYPPSLTTRLWASSGDKLGNTMAINNAEYHIFYNLASRDD</sequence>
<dbReference type="GeneID" id="103677514"/>
<name>A0A8M1FF15_URSMA</name>
<protein>
    <submittedName>
        <fullName evidence="3">Uncharacterized protein LOC103677514</fullName>
    </submittedName>
</protein>
<feature type="region of interest" description="Disordered" evidence="1">
    <location>
        <begin position="1"/>
        <end position="26"/>
    </location>
</feature>
<organism evidence="2 3">
    <name type="scientific">Ursus maritimus</name>
    <name type="common">Polar bear</name>
    <name type="synonym">Thalarctos maritimus</name>
    <dbReference type="NCBI Taxonomy" id="29073"/>
    <lineage>
        <taxon>Eukaryota</taxon>
        <taxon>Metazoa</taxon>
        <taxon>Chordata</taxon>
        <taxon>Craniata</taxon>
        <taxon>Vertebrata</taxon>
        <taxon>Euteleostomi</taxon>
        <taxon>Mammalia</taxon>
        <taxon>Eutheria</taxon>
        <taxon>Laurasiatheria</taxon>
        <taxon>Carnivora</taxon>
        <taxon>Caniformia</taxon>
        <taxon>Ursidae</taxon>
        <taxon>Ursus</taxon>
    </lineage>
</organism>